<proteinExistence type="predicted"/>
<protein>
    <submittedName>
        <fullName evidence="1">Uncharacterized protein</fullName>
    </submittedName>
</protein>
<dbReference type="EMBL" id="KZ678409">
    <property type="protein sequence ID" value="PSR92192.1"/>
    <property type="molecule type" value="Genomic_DNA"/>
</dbReference>
<organism evidence="1 2">
    <name type="scientific">Coniella lustricola</name>
    <dbReference type="NCBI Taxonomy" id="2025994"/>
    <lineage>
        <taxon>Eukaryota</taxon>
        <taxon>Fungi</taxon>
        <taxon>Dikarya</taxon>
        <taxon>Ascomycota</taxon>
        <taxon>Pezizomycotina</taxon>
        <taxon>Sordariomycetes</taxon>
        <taxon>Sordariomycetidae</taxon>
        <taxon>Diaporthales</taxon>
        <taxon>Schizoparmaceae</taxon>
        <taxon>Coniella</taxon>
    </lineage>
</organism>
<dbReference type="Proteomes" id="UP000241462">
    <property type="component" value="Unassembled WGS sequence"/>
</dbReference>
<accession>A0A2T3AD45</accession>
<name>A0A2T3AD45_9PEZI</name>
<evidence type="ECO:0000313" key="2">
    <source>
        <dbReference type="Proteomes" id="UP000241462"/>
    </source>
</evidence>
<dbReference type="InParanoid" id="A0A2T3AD45"/>
<reference evidence="1 2" key="1">
    <citation type="journal article" date="2018" name="Mycol. Prog.">
        <title>Coniella lustricola, a new species from submerged detritus.</title>
        <authorList>
            <person name="Raudabaugh D.B."/>
            <person name="Iturriaga T."/>
            <person name="Carver A."/>
            <person name="Mondo S."/>
            <person name="Pangilinan J."/>
            <person name="Lipzen A."/>
            <person name="He G."/>
            <person name="Amirebrahimi M."/>
            <person name="Grigoriev I.V."/>
            <person name="Miller A.N."/>
        </authorList>
    </citation>
    <scope>NUCLEOTIDE SEQUENCE [LARGE SCALE GENOMIC DNA]</scope>
    <source>
        <strain evidence="1 2">B22-T-1</strain>
    </source>
</reference>
<gene>
    <name evidence="1" type="ORF">BD289DRAFT_187299</name>
</gene>
<dbReference type="AlphaFoldDB" id="A0A2T3AD45"/>
<keyword evidence="2" id="KW-1185">Reference proteome</keyword>
<sequence>MFERSSTGLSHSQKRCNALMTATPLTPRFVGNDYGTTFDYHQQLPSSNLGGEKPRKHAPDGKAQLPNLVATLGERGWSPALYSMLYDRADPLLLPLIARHRSTYLSVPCIGTSCSHYSSVAIDTSTVWFSGSAHVPPRHCFPFFHLPVCLSVERPRFCMTLLPRLALSCPAACSVSVGCAWMVQAADCQKSCSVKSLCCQGGLERSCLSLHKMKSTIGKTTRSGVARVCMLPICIILSTPLLLTNDMTLSNDAFLPVRLSESRDAAGRRCPVRRSAGLLPPPRGLGALMCMSDMNKMASSLPFRESSRHPAGRIRIRQGVD</sequence>
<evidence type="ECO:0000313" key="1">
    <source>
        <dbReference type="EMBL" id="PSR92192.1"/>
    </source>
</evidence>